<feature type="region of interest" description="Disordered" evidence="1">
    <location>
        <begin position="1"/>
        <end position="42"/>
    </location>
</feature>
<gene>
    <name evidence="2" type="ORF">ABQJ56_02115</name>
</gene>
<comment type="caution">
    <text evidence="2">The sequence shown here is derived from an EMBL/GenBank/DDBJ whole genome shotgun (WGS) entry which is preliminary data.</text>
</comment>
<evidence type="ECO:0000256" key="1">
    <source>
        <dbReference type="SAM" id="MobiDB-lite"/>
    </source>
</evidence>
<name>A0ABV3QKC6_9GAMM</name>
<keyword evidence="3" id="KW-1185">Reference proteome</keyword>
<proteinExistence type="predicted"/>
<sequence length="118" mass="12321">MGNQTQADASGISANGKGTGSDARIDLSQTTGGTAADGNKTWSEHVGLAHELGHARTIDQGVQSCDKGNGAPGTTPPSEIHSMANENMVRREHNLPIRPSYYDPIPKKRPLSSPATSS</sequence>
<dbReference type="Proteomes" id="UP001556170">
    <property type="component" value="Unassembled WGS sequence"/>
</dbReference>
<feature type="region of interest" description="Disordered" evidence="1">
    <location>
        <begin position="61"/>
        <end position="118"/>
    </location>
</feature>
<reference evidence="2 3" key="1">
    <citation type="submission" date="2024-06" db="EMBL/GenBank/DDBJ databases">
        <authorList>
            <person name="Woo H."/>
        </authorList>
    </citation>
    <scope>NUCLEOTIDE SEQUENCE [LARGE SCALE GENOMIC DNA]</scope>
    <source>
        <strain evidence="2 3">S2-g</strain>
    </source>
</reference>
<protein>
    <submittedName>
        <fullName evidence="2">M91 family zinc metallopeptidase</fullName>
    </submittedName>
</protein>
<organism evidence="2 3">
    <name type="scientific">Rhodanobacter geophilus</name>
    <dbReference type="NCBI Taxonomy" id="3162488"/>
    <lineage>
        <taxon>Bacteria</taxon>
        <taxon>Pseudomonadati</taxon>
        <taxon>Pseudomonadota</taxon>
        <taxon>Gammaproteobacteria</taxon>
        <taxon>Lysobacterales</taxon>
        <taxon>Rhodanobacteraceae</taxon>
        <taxon>Rhodanobacter</taxon>
    </lineage>
</organism>
<accession>A0ABV3QKC6</accession>
<evidence type="ECO:0000313" key="3">
    <source>
        <dbReference type="Proteomes" id="UP001556170"/>
    </source>
</evidence>
<dbReference type="EMBL" id="JBFOHL010000002">
    <property type="protein sequence ID" value="MEW9623027.1"/>
    <property type="molecule type" value="Genomic_DNA"/>
</dbReference>
<dbReference type="RefSeq" id="WP_367843342.1">
    <property type="nucleotide sequence ID" value="NZ_JBFOHL010000002.1"/>
</dbReference>
<evidence type="ECO:0000313" key="2">
    <source>
        <dbReference type="EMBL" id="MEW9623027.1"/>
    </source>
</evidence>